<protein>
    <submittedName>
        <fullName evidence="2">Uncharacterized protein</fullName>
    </submittedName>
</protein>
<sequence length="75" mass="8139">MQATSTPLLSMDSFIGCSLAVASRVELFFSYSLLLPLLLSSCIGLFFQMSLTSRFCAPGCAKDMDLTSCIAIVFR</sequence>
<evidence type="ECO:0000313" key="2">
    <source>
        <dbReference type="EMBL" id="GFS56401.1"/>
    </source>
</evidence>
<name>A0A8X6JSF7_9ARAC</name>
<keyword evidence="1" id="KW-0472">Membrane</keyword>
<dbReference type="Proteomes" id="UP000886998">
    <property type="component" value="Unassembled WGS sequence"/>
</dbReference>
<gene>
    <name evidence="2" type="ORF">TNIN_282501</name>
</gene>
<dbReference type="EMBL" id="BMAV01027114">
    <property type="protein sequence ID" value="GFS56401.1"/>
    <property type="molecule type" value="Genomic_DNA"/>
</dbReference>
<keyword evidence="1" id="KW-0812">Transmembrane</keyword>
<proteinExistence type="predicted"/>
<evidence type="ECO:0000256" key="1">
    <source>
        <dbReference type="SAM" id="Phobius"/>
    </source>
</evidence>
<dbReference type="AlphaFoldDB" id="A0A8X6JSF7"/>
<reference evidence="2" key="1">
    <citation type="submission" date="2020-08" db="EMBL/GenBank/DDBJ databases">
        <title>Multicomponent nature underlies the extraordinary mechanical properties of spider dragline silk.</title>
        <authorList>
            <person name="Kono N."/>
            <person name="Nakamura H."/>
            <person name="Mori M."/>
            <person name="Yoshida Y."/>
            <person name="Ohtoshi R."/>
            <person name="Malay A.D."/>
            <person name="Moran D.A.P."/>
            <person name="Tomita M."/>
            <person name="Numata K."/>
            <person name="Arakawa K."/>
        </authorList>
    </citation>
    <scope>NUCLEOTIDE SEQUENCE</scope>
</reference>
<feature type="transmembrane region" description="Helical" evidence="1">
    <location>
        <begin position="28"/>
        <end position="47"/>
    </location>
</feature>
<comment type="caution">
    <text evidence="2">The sequence shown here is derived from an EMBL/GenBank/DDBJ whole genome shotgun (WGS) entry which is preliminary data.</text>
</comment>
<accession>A0A8X6JSF7</accession>
<keyword evidence="1" id="KW-1133">Transmembrane helix</keyword>
<keyword evidence="3" id="KW-1185">Reference proteome</keyword>
<organism evidence="2 3">
    <name type="scientific">Trichonephila inaurata madagascariensis</name>
    <dbReference type="NCBI Taxonomy" id="2747483"/>
    <lineage>
        <taxon>Eukaryota</taxon>
        <taxon>Metazoa</taxon>
        <taxon>Ecdysozoa</taxon>
        <taxon>Arthropoda</taxon>
        <taxon>Chelicerata</taxon>
        <taxon>Arachnida</taxon>
        <taxon>Araneae</taxon>
        <taxon>Araneomorphae</taxon>
        <taxon>Entelegynae</taxon>
        <taxon>Araneoidea</taxon>
        <taxon>Nephilidae</taxon>
        <taxon>Trichonephila</taxon>
        <taxon>Trichonephila inaurata</taxon>
    </lineage>
</organism>
<evidence type="ECO:0000313" key="3">
    <source>
        <dbReference type="Proteomes" id="UP000886998"/>
    </source>
</evidence>